<feature type="transmembrane region" description="Helical" evidence="1">
    <location>
        <begin position="26"/>
        <end position="46"/>
    </location>
</feature>
<sequence length="261" mass="28927">MRFGCYAVFILIPLWGVPDIPFSVRFITTFIGLVVTLLILSVGRLSSKAPEGGPSEPSLIFSSNVKVLFFGLWLVAICLATAATHGRADLPLLGPAISGLSQVGETLFPVIAKYRTHLRLSEAMLFRIQGVASSVWLAALATMVIYYLRIILFTPEQRALVIKEMSNNLKRSHHARRLQPGVFLLSSLFLSLLSLASYLGWFSFGEWDGSSPKECYVAAACYAELHGLEVLFVVLMESILVVWLPLSMPLSIWYFLKRDVA</sequence>
<evidence type="ECO:0000256" key="1">
    <source>
        <dbReference type="SAM" id="Phobius"/>
    </source>
</evidence>
<feature type="transmembrane region" description="Helical" evidence="1">
    <location>
        <begin position="124"/>
        <end position="148"/>
    </location>
</feature>
<comment type="caution">
    <text evidence="2">The sequence shown here is derived from an EMBL/GenBank/DDBJ whole genome shotgun (WGS) entry which is preliminary data.</text>
</comment>
<gene>
    <name evidence="2" type="ORF">DMY87_12460</name>
</gene>
<name>A0ABX5NRC9_9HYPH</name>
<feature type="transmembrane region" description="Helical" evidence="1">
    <location>
        <begin position="181"/>
        <end position="204"/>
    </location>
</feature>
<dbReference type="Proteomes" id="UP000247536">
    <property type="component" value="Unassembled WGS sequence"/>
</dbReference>
<protein>
    <submittedName>
        <fullName evidence="2">Uncharacterized protein</fullName>
    </submittedName>
</protein>
<feature type="transmembrane region" description="Helical" evidence="1">
    <location>
        <begin position="230"/>
        <end position="256"/>
    </location>
</feature>
<evidence type="ECO:0000313" key="2">
    <source>
        <dbReference type="EMBL" id="PYB73131.1"/>
    </source>
</evidence>
<keyword evidence="1" id="KW-1133">Transmembrane helix</keyword>
<reference evidence="2 3" key="1">
    <citation type="submission" date="2018-06" db="EMBL/GenBank/DDBJ databases">
        <title>Rhizobium wuzhouense sp. nov., isolated from roots of Oryza officinalis.</title>
        <authorList>
            <person name="Yuan T."/>
        </authorList>
    </citation>
    <scope>NUCLEOTIDE SEQUENCE [LARGE SCALE GENOMIC DNA]</scope>
    <source>
        <strain evidence="2 3">W44</strain>
    </source>
</reference>
<organism evidence="2 3">
    <name type="scientific">Rhizobium wuzhouense</name>
    <dbReference type="NCBI Taxonomy" id="1986026"/>
    <lineage>
        <taxon>Bacteria</taxon>
        <taxon>Pseudomonadati</taxon>
        <taxon>Pseudomonadota</taxon>
        <taxon>Alphaproteobacteria</taxon>
        <taxon>Hyphomicrobiales</taxon>
        <taxon>Rhizobiaceae</taxon>
        <taxon>Rhizobium/Agrobacterium group</taxon>
        <taxon>Rhizobium</taxon>
    </lineage>
</organism>
<accession>A0ABX5NRC9</accession>
<proteinExistence type="predicted"/>
<evidence type="ECO:0000313" key="3">
    <source>
        <dbReference type="Proteomes" id="UP000247536"/>
    </source>
</evidence>
<dbReference type="EMBL" id="QJRY01000004">
    <property type="protein sequence ID" value="PYB73131.1"/>
    <property type="molecule type" value="Genomic_DNA"/>
</dbReference>
<keyword evidence="1" id="KW-0812">Transmembrane</keyword>
<keyword evidence="3" id="KW-1185">Reference proteome</keyword>
<keyword evidence="1" id="KW-0472">Membrane</keyword>
<feature type="transmembrane region" description="Helical" evidence="1">
    <location>
        <begin position="67"/>
        <end position="85"/>
    </location>
</feature>